<evidence type="ECO:0000313" key="3">
    <source>
        <dbReference type="Proteomes" id="UP000447873"/>
    </source>
</evidence>
<dbReference type="SUPFAM" id="SSF55144">
    <property type="entry name" value="LigT-like"/>
    <property type="match status" value="1"/>
</dbReference>
<keyword evidence="4" id="KW-1185">Reference proteome</keyword>
<dbReference type="InterPro" id="IPR009097">
    <property type="entry name" value="Cyclic_Pdiesterase"/>
</dbReference>
<dbReference type="OrthoDB" id="2967263at2759"/>
<organism evidence="1 3">
    <name type="scientific">Venturia inaequalis</name>
    <name type="common">Apple scab fungus</name>
    <dbReference type="NCBI Taxonomy" id="5025"/>
    <lineage>
        <taxon>Eukaryota</taxon>
        <taxon>Fungi</taxon>
        <taxon>Dikarya</taxon>
        <taxon>Ascomycota</taxon>
        <taxon>Pezizomycotina</taxon>
        <taxon>Dothideomycetes</taxon>
        <taxon>Pleosporomycetidae</taxon>
        <taxon>Venturiales</taxon>
        <taxon>Venturiaceae</taxon>
        <taxon>Venturia</taxon>
    </lineage>
</organism>
<evidence type="ECO:0000313" key="4">
    <source>
        <dbReference type="Proteomes" id="UP000490939"/>
    </source>
</evidence>
<dbReference type="Proteomes" id="UP000490939">
    <property type="component" value="Unassembled WGS sequence"/>
</dbReference>
<dbReference type="EMBL" id="WNWS01000542">
    <property type="protein sequence ID" value="KAE9966066.1"/>
    <property type="molecule type" value="Genomic_DNA"/>
</dbReference>
<dbReference type="AlphaFoldDB" id="A0A8H3UAN0"/>
<evidence type="ECO:0000313" key="1">
    <source>
        <dbReference type="EMBL" id="KAE9966066.1"/>
    </source>
</evidence>
<dbReference type="Proteomes" id="UP000447873">
    <property type="component" value="Unassembled WGS sequence"/>
</dbReference>
<dbReference type="EMBL" id="WNWR01000425">
    <property type="protein sequence ID" value="KAE9979054.1"/>
    <property type="molecule type" value="Genomic_DNA"/>
</dbReference>
<comment type="caution">
    <text evidence="1">The sequence shown here is derived from an EMBL/GenBank/DDBJ whole genome shotgun (WGS) entry which is preliminary data.</text>
</comment>
<proteinExistence type="predicted"/>
<evidence type="ECO:0008006" key="5">
    <source>
        <dbReference type="Google" id="ProtNLM"/>
    </source>
</evidence>
<name>A0A8H3UAN0_VENIN</name>
<reference evidence="1 3" key="1">
    <citation type="submission" date="2018-12" db="EMBL/GenBank/DDBJ databases">
        <title>Venturia inaequalis Genome Resource.</title>
        <authorList>
            <person name="Lichtner F.J."/>
        </authorList>
    </citation>
    <scope>NUCLEOTIDE SEQUENCE [LARGE SCALE GENOMIC DNA]</scope>
    <source>
        <strain evidence="1 3">120213</strain>
        <strain evidence="2 4">DMI_063113</strain>
    </source>
</reference>
<evidence type="ECO:0000313" key="2">
    <source>
        <dbReference type="EMBL" id="KAE9979054.1"/>
    </source>
</evidence>
<gene>
    <name evidence="2" type="ORF">EG327_007177</name>
    <name evidence="1" type="ORF">EG328_009191</name>
</gene>
<protein>
    <recommendedName>
        <fullName evidence="5">RNA ligase/cyclic nucleotide phosphodiesterase</fullName>
    </recommendedName>
</protein>
<accession>A0A8H3UAN0</accession>
<sequence length="315" mass="34858">MTTPAHLASNPFQDLSGVDTSAFSNPYDALILASNDDPKELQARYDTHRTTRNDQQKEKLLSPDFAGVIIDPILLRLEEPDMEPGFVDPRHCLVFWARPTEAVKSLISQVQLKLLGAAPNLWLMPSHSEHMTVLEIAHSKTSPEIDSLKESLSSIIPDIVNISSQNPAKRARLIKPLIGYDASALALSFIPAASDEDTYSYHHLRRDVFALASEKVEIESRYIVPSAHLTIGRFIDPSDFAPDGESDGIDPSKIAELVEVIEEINTWLIEEYWPGDDGTIKEGGEWRVGEGKGLDCRFGTLWYGGGESIMVGEGF</sequence>